<dbReference type="InterPro" id="IPR036709">
    <property type="entry name" value="Autotransporte_beta_dom_sf"/>
</dbReference>
<dbReference type="PATRIC" id="fig|1486262.3.peg.2420"/>
<name>A0A0D5LQF9_MAREN</name>
<evidence type="ECO:0000313" key="3">
    <source>
        <dbReference type="Proteomes" id="UP000032611"/>
    </source>
</evidence>
<dbReference type="KEGG" id="mey:TM49_11705"/>
<keyword evidence="3" id="KW-1185">Reference proteome</keyword>
<dbReference type="HOGENOM" id="CLU_1244084_0_0_5"/>
<protein>
    <submittedName>
        <fullName evidence="2">Uncharacterized protein</fullName>
    </submittedName>
</protein>
<dbReference type="InterPro" id="IPR006315">
    <property type="entry name" value="OM_autotransptr_brl_dom"/>
</dbReference>
<gene>
    <name evidence="2" type="ORF">TM49_11705</name>
</gene>
<evidence type="ECO:0000313" key="2">
    <source>
        <dbReference type="EMBL" id="AJY46190.1"/>
    </source>
</evidence>
<dbReference type="Proteomes" id="UP000032611">
    <property type="component" value="Chromosome"/>
</dbReference>
<sequence>MVRSPPAIPDQGTPHATSHASRQWPVGGDDAEKDGAADGTSAYVPQQDTYDLFDMPAPPSLKQRSGNRYEDGEAISTWPAPSAAWVRTGKPIDNPVRPGSDGRQNMTPANLNAGLDGIFFDSDAGILIGSFSTRYQPGDARLFPPHGISKIYPDDYRFAGTLTWFGAAGFYLDAQAELSWTVNDVATDVNQRCNGTPFRRPKGTPPLGCTRRSARAGPEPSI</sequence>
<dbReference type="AlphaFoldDB" id="A0A0D5LQF9"/>
<dbReference type="NCBIfam" id="TIGR01414">
    <property type="entry name" value="autotrans_barl"/>
    <property type="match status" value="1"/>
</dbReference>
<dbReference type="Gene3D" id="2.40.128.130">
    <property type="entry name" value="Autotransporter beta-domain"/>
    <property type="match status" value="1"/>
</dbReference>
<dbReference type="EMBL" id="CP010803">
    <property type="protein sequence ID" value="AJY46190.1"/>
    <property type="molecule type" value="Genomic_DNA"/>
</dbReference>
<accession>A0A0D5LQF9</accession>
<dbReference type="GO" id="GO:0019867">
    <property type="term" value="C:outer membrane"/>
    <property type="evidence" value="ECO:0007669"/>
    <property type="project" value="InterPro"/>
</dbReference>
<evidence type="ECO:0000256" key="1">
    <source>
        <dbReference type="SAM" id="MobiDB-lite"/>
    </source>
</evidence>
<proteinExistence type="predicted"/>
<feature type="region of interest" description="Disordered" evidence="1">
    <location>
        <begin position="196"/>
        <end position="222"/>
    </location>
</feature>
<reference evidence="2 3" key="1">
    <citation type="journal article" date="2015" name="Genome Announc.">
        <title>Complete genome sequence of Martelella endophytica YC6887, which has antifungal activity associated with a halophyte.</title>
        <authorList>
            <person name="Khan A."/>
            <person name="Khan H."/>
            <person name="Chung E.J."/>
            <person name="Hossain M.T."/>
            <person name="Chung Y.R."/>
        </authorList>
    </citation>
    <scope>NUCLEOTIDE SEQUENCE [LARGE SCALE GENOMIC DNA]</scope>
    <source>
        <strain evidence="2">YC6887</strain>
    </source>
</reference>
<dbReference type="STRING" id="1486262.TM49_11705"/>
<organism evidence="2 3">
    <name type="scientific">Martelella endophytica</name>
    <dbReference type="NCBI Taxonomy" id="1486262"/>
    <lineage>
        <taxon>Bacteria</taxon>
        <taxon>Pseudomonadati</taxon>
        <taxon>Pseudomonadota</taxon>
        <taxon>Alphaproteobacteria</taxon>
        <taxon>Hyphomicrobiales</taxon>
        <taxon>Aurantimonadaceae</taxon>
        <taxon>Martelella</taxon>
    </lineage>
</organism>
<feature type="region of interest" description="Disordered" evidence="1">
    <location>
        <begin position="1"/>
        <end position="51"/>
    </location>
</feature>